<evidence type="ECO:0000313" key="2">
    <source>
        <dbReference type="Proteomes" id="UP001501319"/>
    </source>
</evidence>
<dbReference type="Proteomes" id="UP001501319">
    <property type="component" value="Unassembled WGS sequence"/>
</dbReference>
<organism evidence="1 2">
    <name type="scientific">Kribbella alba</name>
    <dbReference type="NCBI Taxonomy" id="190197"/>
    <lineage>
        <taxon>Bacteria</taxon>
        <taxon>Bacillati</taxon>
        <taxon>Actinomycetota</taxon>
        <taxon>Actinomycetes</taxon>
        <taxon>Propionibacteriales</taxon>
        <taxon>Kribbellaceae</taxon>
        <taxon>Kribbella</taxon>
    </lineage>
</organism>
<name>A0ABN2FFD8_9ACTN</name>
<accession>A0ABN2FFD8</accession>
<keyword evidence="2" id="KW-1185">Reference proteome</keyword>
<gene>
    <name evidence="1" type="ORF">GCM10009744_38780</name>
</gene>
<comment type="caution">
    <text evidence="1">The sequence shown here is derived from an EMBL/GenBank/DDBJ whole genome shotgun (WGS) entry which is preliminary data.</text>
</comment>
<proteinExistence type="predicted"/>
<evidence type="ECO:0000313" key="1">
    <source>
        <dbReference type="EMBL" id="GAA1644403.1"/>
    </source>
</evidence>
<dbReference type="EMBL" id="BAAANE010000007">
    <property type="protein sequence ID" value="GAA1644403.1"/>
    <property type="molecule type" value="Genomic_DNA"/>
</dbReference>
<sequence length="145" mass="15856">MSVPEQARGPHPRLSPWMALCPLGTIEIDARTTDAAGVGRLAPDLPVVLLDHRPFARRRLRRLARRFSVEVEREFIVLPTMRSAIVMIDDSEAAVRHFWTAIATVPPGLAITALPASALLGLARILPWSWTGAIAPGRALVGRRS</sequence>
<dbReference type="RefSeq" id="WP_344113094.1">
    <property type="nucleotide sequence ID" value="NZ_BAAANE010000007.1"/>
</dbReference>
<reference evidence="1 2" key="1">
    <citation type="journal article" date="2019" name="Int. J. Syst. Evol. Microbiol.">
        <title>The Global Catalogue of Microorganisms (GCM) 10K type strain sequencing project: providing services to taxonomists for standard genome sequencing and annotation.</title>
        <authorList>
            <consortium name="The Broad Institute Genomics Platform"/>
            <consortium name="The Broad Institute Genome Sequencing Center for Infectious Disease"/>
            <person name="Wu L."/>
            <person name="Ma J."/>
        </authorList>
    </citation>
    <scope>NUCLEOTIDE SEQUENCE [LARGE SCALE GENOMIC DNA]</scope>
    <source>
        <strain evidence="1 2">JCM 14306</strain>
    </source>
</reference>
<protein>
    <submittedName>
        <fullName evidence="1">Uncharacterized protein</fullName>
    </submittedName>
</protein>